<organism evidence="2 3">
    <name type="scientific">Cladophialophora chaetospira</name>
    <dbReference type="NCBI Taxonomy" id="386627"/>
    <lineage>
        <taxon>Eukaryota</taxon>
        <taxon>Fungi</taxon>
        <taxon>Dikarya</taxon>
        <taxon>Ascomycota</taxon>
        <taxon>Pezizomycotina</taxon>
        <taxon>Eurotiomycetes</taxon>
        <taxon>Chaetothyriomycetidae</taxon>
        <taxon>Chaetothyriales</taxon>
        <taxon>Herpotrichiellaceae</taxon>
        <taxon>Cladophialophora</taxon>
    </lineage>
</organism>
<sequence length="1139" mass="128560">MAARRPRTDRSGKPRFFDHSDLEFEVLNDTRWPRLRLPSREIISVAQAAKIYHLFVLEHSIDSVIRQFKEDFDRDISDADVEALIHLDPDQIETTDEPAGGHHIVDQPPAVAERGYIDGFVLPAGIRAEMINSRRYGVGFLRTYVHARWGLRLDLQTVADIIQEWETQTLVKIHTDPHFIIPGNARRAHEGLTLAEFTTNSRRRPMGADIMSFANPPPMYEPRPVFRGMELSHPRELCPVGGHYLPYYPKDRVPAPPSYMEGKGPPAYNMVDTTAEPIPSTAGRQSENAAGANVLTVRATSTEQASLSWQTPTSPSPQHAPSRPEPAARFSKSNVLDYLSSLIAGRIIFPNGPFEPIQIQQGAKTKIMKNYMIGRLRQRESIKTGQPLPAKDMFPSFLNSAKELSSEGMQLAKLVPAVFYELRMSSCAASRKAIIEFPSVLSLSGLFFLLNHMRLNRQELELVSYKPRALIPPVLDELRLSRSKFVLAALRKSEPTSLQELQTMLGHIRAARECNPTIRLNLFPNNEEPVCLVSDELRFSLSSLRVRQQIEASPFSGQQALIYRDQLIEGRDLVWAMHESITHNEFIMGRVALEDFIEQACKQASASKVEMEASINFIRGLRYVAHCVRIPAEWWTAVITNASLLRMVSTSRAVSVLPNRSGPFILILSARNLRRLRIWNDSIRLYPTHLSTMEALISEFQTGLHQLHQHLLDLAQLGPALHHVRRLQQAIEEHQQVLAPFTNYYQLISSSVGTLTLSDLDWVNRHHRAAVNFDERLRRLDECPVRAMLDFEVLQSAQDQYLWEIERINAWCTELTQPFPSLDEVEERMSAVEVALGSLENQRRCLELGSILRDSEGATSTTGAKLRTGEQPSVPAIITTRPVSLSSANKDHGTMSLDDVTEQPQHALSGIVSQEMLVEQAAREPSGDKSGNFGTSTSVLEPTLDVYAMANVPPTERRYGRIFNGEEQHIRKQNQRSDITRETRTARPYHIEVDASESPAIMQANTERRGSSSSLAPLLQTHQQQGLKRRFRLPCFTRRLKKLPVVASASSTELPSKDAVSQLPANADFRNRVPRPEPSSAGLLGRLRAHLTRNSNDLISRHQGHLDRSMHQPQKDHSRKSGRRLFSGRAIRDRVYHGW</sequence>
<protein>
    <submittedName>
        <fullName evidence="2">Uncharacterized protein</fullName>
    </submittedName>
</protein>
<feature type="region of interest" description="Disordered" evidence="1">
    <location>
        <begin position="257"/>
        <end position="288"/>
    </location>
</feature>
<dbReference type="AlphaFoldDB" id="A0AA38X984"/>
<dbReference type="Proteomes" id="UP001172673">
    <property type="component" value="Unassembled WGS sequence"/>
</dbReference>
<reference evidence="2" key="1">
    <citation type="submission" date="2022-10" db="EMBL/GenBank/DDBJ databases">
        <title>Culturing micro-colonial fungi from biological soil crusts in the Mojave desert and describing Neophaeococcomyces mojavensis, and introducing the new genera and species Taxawa tesnikishii.</title>
        <authorList>
            <person name="Kurbessoian T."/>
            <person name="Stajich J.E."/>
        </authorList>
    </citation>
    <scope>NUCLEOTIDE SEQUENCE</scope>
    <source>
        <strain evidence="2">TK_41</strain>
    </source>
</reference>
<evidence type="ECO:0000313" key="2">
    <source>
        <dbReference type="EMBL" id="KAJ9609142.1"/>
    </source>
</evidence>
<name>A0AA38X984_9EURO</name>
<feature type="region of interest" description="Disordered" evidence="1">
    <location>
        <begin position="1103"/>
        <end position="1127"/>
    </location>
</feature>
<feature type="region of interest" description="Disordered" evidence="1">
    <location>
        <begin position="301"/>
        <end position="328"/>
    </location>
</feature>
<feature type="compositionally biased region" description="Polar residues" evidence="1">
    <location>
        <begin position="301"/>
        <end position="319"/>
    </location>
</feature>
<keyword evidence="3" id="KW-1185">Reference proteome</keyword>
<evidence type="ECO:0000256" key="1">
    <source>
        <dbReference type="SAM" id="MobiDB-lite"/>
    </source>
</evidence>
<feature type="compositionally biased region" description="Basic and acidic residues" evidence="1">
    <location>
        <begin position="1104"/>
        <end position="1116"/>
    </location>
</feature>
<dbReference type="EMBL" id="JAPDRK010000009">
    <property type="protein sequence ID" value="KAJ9609142.1"/>
    <property type="molecule type" value="Genomic_DNA"/>
</dbReference>
<comment type="caution">
    <text evidence="2">The sequence shown here is derived from an EMBL/GenBank/DDBJ whole genome shotgun (WGS) entry which is preliminary data.</text>
</comment>
<accession>A0AA38X984</accession>
<gene>
    <name evidence="2" type="ORF">H2200_006913</name>
</gene>
<evidence type="ECO:0000313" key="3">
    <source>
        <dbReference type="Proteomes" id="UP001172673"/>
    </source>
</evidence>
<proteinExistence type="predicted"/>